<reference evidence="2" key="1">
    <citation type="submission" date="2023-03" db="EMBL/GenBank/DDBJ databases">
        <title>Multiphase analysis and comparison of six strains from genera Psychromarinibacter, Lutimaribacter, and Maritimibacter, including a novel species: Psychromarinibacter sediminicola sp. nov.</title>
        <authorList>
            <person name="Wang Y.-H."/>
            <person name="Ye M.-Q."/>
            <person name="Du Z.-J."/>
        </authorList>
    </citation>
    <scope>NUCLEOTIDE SEQUENCE</scope>
    <source>
        <strain evidence="2">C21-152</strain>
    </source>
</reference>
<dbReference type="RefSeq" id="WP_275570068.1">
    <property type="nucleotide sequence ID" value="NZ_JARGYC010000201.1"/>
</dbReference>
<proteinExistence type="predicted"/>
<gene>
    <name evidence="2" type="ORF">P1J78_24955</name>
</gene>
<dbReference type="Pfam" id="PF11994">
    <property type="entry name" value="DUF3489"/>
    <property type="match status" value="1"/>
</dbReference>
<evidence type="ECO:0000313" key="2">
    <source>
        <dbReference type="EMBL" id="MDF0603961.1"/>
    </source>
</evidence>
<organism evidence="2 3">
    <name type="scientific">Psychromarinibacter sediminicola</name>
    <dbReference type="NCBI Taxonomy" id="3033385"/>
    <lineage>
        <taxon>Bacteria</taxon>
        <taxon>Pseudomonadati</taxon>
        <taxon>Pseudomonadota</taxon>
        <taxon>Alphaproteobacteria</taxon>
        <taxon>Rhodobacterales</taxon>
        <taxon>Paracoccaceae</taxon>
        <taxon>Psychromarinibacter</taxon>
    </lineage>
</organism>
<feature type="compositionally biased region" description="Polar residues" evidence="1">
    <location>
        <begin position="1"/>
        <end position="12"/>
    </location>
</feature>
<dbReference type="EMBL" id="JARGYC010000201">
    <property type="protein sequence ID" value="MDF0603961.1"/>
    <property type="molecule type" value="Genomic_DNA"/>
</dbReference>
<dbReference type="AlphaFoldDB" id="A0AAE3NXU2"/>
<keyword evidence="3" id="KW-1185">Reference proteome</keyword>
<feature type="compositionally biased region" description="Low complexity" evidence="1">
    <location>
        <begin position="13"/>
        <end position="26"/>
    </location>
</feature>
<dbReference type="InterPro" id="IPR021880">
    <property type="entry name" value="DUF3489"/>
</dbReference>
<dbReference type="Proteomes" id="UP001220964">
    <property type="component" value="Unassembled WGS sequence"/>
</dbReference>
<comment type="caution">
    <text evidence="2">The sequence shown here is derived from an EMBL/GenBank/DDBJ whole genome shotgun (WGS) entry which is preliminary data.</text>
</comment>
<evidence type="ECO:0000313" key="3">
    <source>
        <dbReference type="Proteomes" id="UP001220964"/>
    </source>
</evidence>
<protein>
    <submittedName>
        <fullName evidence="2">DUF3489 domain-containing protein</fullName>
    </submittedName>
</protein>
<feature type="region of interest" description="Disordered" evidence="1">
    <location>
        <begin position="77"/>
        <end position="101"/>
    </location>
</feature>
<dbReference type="SUPFAM" id="SSF46785">
    <property type="entry name" value="Winged helix' DNA-binding domain"/>
    <property type="match status" value="1"/>
</dbReference>
<feature type="region of interest" description="Disordered" evidence="1">
    <location>
        <begin position="1"/>
        <end position="35"/>
    </location>
</feature>
<evidence type="ECO:0000256" key="1">
    <source>
        <dbReference type="SAM" id="MobiDB-lite"/>
    </source>
</evidence>
<feature type="compositionally biased region" description="Basic and acidic residues" evidence="1">
    <location>
        <begin position="79"/>
        <end position="101"/>
    </location>
</feature>
<dbReference type="InterPro" id="IPR036390">
    <property type="entry name" value="WH_DNA-bd_sf"/>
</dbReference>
<sequence>MTTQSKATETSDAPSASRSKAAASSKRPARTTKKAQLIRMLSRKDGVDVATISTKLGWQQHTTRAALTGLRKGGYEITAENHGDGRASRYRIEAHPASDAD</sequence>
<name>A0AAE3NXU2_9RHOB</name>
<accession>A0AAE3NXU2</accession>